<protein>
    <submittedName>
        <fullName evidence="2">Uncharacterized protein</fullName>
    </submittedName>
</protein>
<sequence length="147" mass="14966">MRHLLTLLAAATLALTATAAYAAPDPTPHETGTLTHCDDGNACTLAAPIAFQAARVDALDLHAVSADDVCAPAAAVCDDGNTGAAVCDDGNTCTAAVPPDTQLRLQAPCAALSDLHQPAIEHRRTSTGRYSGAASKKFPARTGPLLH</sequence>
<name>A0A6J5LAC6_9CAUD</name>
<evidence type="ECO:0000313" key="2">
    <source>
        <dbReference type="EMBL" id="CAB4128769.1"/>
    </source>
</evidence>
<feature type="region of interest" description="Disordered" evidence="1">
    <location>
        <begin position="123"/>
        <end position="147"/>
    </location>
</feature>
<reference evidence="2" key="1">
    <citation type="submission" date="2020-04" db="EMBL/GenBank/DDBJ databases">
        <authorList>
            <person name="Chiriac C."/>
            <person name="Salcher M."/>
            <person name="Ghai R."/>
            <person name="Kavagutti S V."/>
        </authorList>
    </citation>
    <scope>NUCLEOTIDE SEQUENCE</scope>
</reference>
<gene>
    <name evidence="2" type="ORF">UFOVP114_75</name>
</gene>
<organism evidence="2">
    <name type="scientific">uncultured Caudovirales phage</name>
    <dbReference type="NCBI Taxonomy" id="2100421"/>
    <lineage>
        <taxon>Viruses</taxon>
        <taxon>Duplodnaviria</taxon>
        <taxon>Heunggongvirae</taxon>
        <taxon>Uroviricota</taxon>
        <taxon>Caudoviricetes</taxon>
        <taxon>Peduoviridae</taxon>
        <taxon>Maltschvirus</taxon>
        <taxon>Maltschvirus maltsch</taxon>
    </lineage>
</organism>
<proteinExistence type="predicted"/>
<accession>A0A6J5LAC6</accession>
<dbReference type="EMBL" id="LR796230">
    <property type="protein sequence ID" value="CAB4128769.1"/>
    <property type="molecule type" value="Genomic_DNA"/>
</dbReference>
<evidence type="ECO:0000256" key="1">
    <source>
        <dbReference type="SAM" id="MobiDB-lite"/>
    </source>
</evidence>